<dbReference type="PANTHER" id="PTHR32133:SF379">
    <property type="entry name" value="F-BOX DOMAIN-CONTAINING PROTEIN"/>
    <property type="match status" value="1"/>
</dbReference>
<evidence type="ECO:0000259" key="1">
    <source>
        <dbReference type="Pfam" id="PF00646"/>
    </source>
</evidence>
<feature type="domain" description="F-box protein AT5G49610-like beta-propeller" evidence="2">
    <location>
        <begin position="92"/>
        <end position="348"/>
    </location>
</feature>
<evidence type="ECO:0000313" key="3">
    <source>
        <dbReference type="EMBL" id="CAL4887590.1"/>
    </source>
</evidence>
<dbReference type="InterPro" id="IPR056594">
    <property type="entry name" value="AT5G49610-like_b-prop"/>
</dbReference>
<dbReference type="SUPFAM" id="SSF81383">
    <property type="entry name" value="F-box domain"/>
    <property type="match status" value="1"/>
</dbReference>
<dbReference type="Pfam" id="PF00646">
    <property type="entry name" value="F-box"/>
    <property type="match status" value="1"/>
</dbReference>
<dbReference type="InterPro" id="IPR001810">
    <property type="entry name" value="F-box_dom"/>
</dbReference>
<keyword evidence="4" id="KW-1185">Reference proteome</keyword>
<accession>A0ABC8VBS4</accession>
<dbReference type="Pfam" id="PF23635">
    <property type="entry name" value="Beta-prop_AT5G49610-like"/>
    <property type="match status" value="1"/>
</dbReference>
<gene>
    <name evidence="3" type="ORF">URODEC1_LOCUS1828</name>
</gene>
<evidence type="ECO:0008006" key="5">
    <source>
        <dbReference type="Google" id="ProtNLM"/>
    </source>
</evidence>
<dbReference type="Proteomes" id="UP001497457">
    <property type="component" value="Chromosome 1b"/>
</dbReference>
<feature type="domain" description="F-box" evidence="1">
    <location>
        <begin position="11"/>
        <end position="49"/>
    </location>
</feature>
<evidence type="ECO:0000313" key="4">
    <source>
        <dbReference type="Proteomes" id="UP001497457"/>
    </source>
</evidence>
<dbReference type="InterPro" id="IPR036047">
    <property type="entry name" value="F-box-like_dom_sf"/>
</dbReference>
<dbReference type="PANTHER" id="PTHR32133">
    <property type="entry name" value="OS07G0120400 PROTEIN"/>
    <property type="match status" value="1"/>
</dbReference>
<dbReference type="EMBL" id="OZ075111">
    <property type="protein sequence ID" value="CAL4887590.1"/>
    <property type="molecule type" value="Genomic_DNA"/>
</dbReference>
<name>A0ABC8VBS4_9POAL</name>
<proteinExistence type="predicted"/>
<organism evidence="3 4">
    <name type="scientific">Urochloa decumbens</name>
    <dbReference type="NCBI Taxonomy" id="240449"/>
    <lineage>
        <taxon>Eukaryota</taxon>
        <taxon>Viridiplantae</taxon>
        <taxon>Streptophyta</taxon>
        <taxon>Embryophyta</taxon>
        <taxon>Tracheophyta</taxon>
        <taxon>Spermatophyta</taxon>
        <taxon>Magnoliopsida</taxon>
        <taxon>Liliopsida</taxon>
        <taxon>Poales</taxon>
        <taxon>Poaceae</taxon>
        <taxon>PACMAD clade</taxon>
        <taxon>Panicoideae</taxon>
        <taxon>Panicodae</taxon>
        <taxon>Paniceae</taxon>
        <taxon>Melinidinae</taxon>
        <taxon>Urochloa</taxon>
    </lineage>
</organism>
<dbReference type="AlphaFoldDB" id="A0ABC8VBS4"/>
<protein>
    <recommendedName>
        <fullName evidence="5">F-box domain-containing protein</fullName>
    </recommendedName>
</protein>
<reference evidence="4" key="1">
    <citation type="submission" date="2024-06" db="EMBL/GenBank/DDBJ databases">
        <authorList>
            <person name="Ryan C."/>
        </authorList>
    </citation>
    <scope>NUCLEOTIDE SEQUENCE [LARGE SCALE GENOMIC DNA]</scope>
</reference>
<evidence type="ECO:0000259" key="2">
    <source>
        <dbReference type="Pfam" id="PF23635"/>
    </source>
</evidence>
<reference evidence="3 4" key="2">
    <citation type="submission" date="2024-10" db="EMBL/GenBank/DDBJ databases">
        <authorList>
            <person name="Ryan C."/>
        </authorList>
    </citation>
    <scope>NUCLEOTIDE SEQUENCE [LARGE SCALE GENOMIC DNA]</scope>
</reference>
<sequence length="382" mass="42922">MDPPQPAALMEELVEEVLVRIPPDDPASLVRAALVCKRWCLLISGASFRRRFRELHPTPPMLGFLYERYSGVDFVQTSSFRPPHAFREDWRMLDARHGRVLVMDVGSFSPMDTEFIVWDPVTDGLQKLPILEFHPSSWSAALLCTTAGCDHLNCRGGPFLVVVVVTDVFGQRRTSAYTYSSEQGAWSEPITVQHHNDCILRLHRALVGNALYFNYELNTRILEYDLVRRELSIINLPSKFHGWHIVLMEAEDGRLGFATIQESKMSVWSRESGPDGYAGWAQQRVIELDKLQPVSDCNLPVSPDVWAIAYPPYVVAVADSVSVIFMWTDGGLFTIDLKSNQFKRIGEFISNFGVVPYTSFCTPALSVASMGDERPTTDASSA</sequence>